<reference evidence="2" key="1">
    <citation type="submission" date="2021-10" db="EMBL/GenBank/DDBJ databases">
        <title>Tropical sea cucumber genome reveals ecological adaptation and Cuvierian tubules defense mechanism.</title>
        <authorList>
            <person name="Chen T."/>
        </authorList>
    </citation>
    <scope>NUCLEOTIDE SEQUENCE</scope>
    <source>
        <strain evidence="2">Nanhai2018</strain>
        <tissue evidence="2">Muscle</tissue>
    </source>
</reference>
<keyword evidence="3" id="KW-1185">Reference proteome</keyword>
<keyword evidence="1" id="KW-0472">Membrane</keyword>
<proteinExistence type="predicted"/>
<keyword evidence="1" id="KW-0812">Transmembrane</keyword>
<feature type="transmembrane region" description="Helical" evidence="1">
    <location>
        <begin position="301"/>
        <end position="323"/>
    </location>
</feature>
<evidence type="ECO:0000256" key="1">
    <source>
        <dbReference type="SAM" id="Phobius"/>
    </source>
</evidence>
<name>A0A9Q1H9B7_HOLLE</name>
<gene>
    <name evidence="2" type="ORF">HOLleu_18069</name>
</gene>
<dbReference type="EMBL" id="JAIZAY010000008">
    <property type="protein sequence ID" value="KAJ8037288.1"/>
    <property type="molecule type" value="Genomic_DNA"/>
</dbReference>
<organism evidence="2 3">
    <name type="scientific">Holothuria leucospilota</name>
    <name type="common">Black long sea cucumber</name>
    <name type="synonym">Mertensiothuria leucospilota</name>
    <dbReference type="NCBI Taxonomy" id="206669"/>
    <lineage>
        <taxon>Eukaryota</taxon>
        <taxon>Metazoa</taxon>
        <taxon>Echinodermata</taxon>
        <taxon>Eleutherozoa</taxon>
        <taxon>Echinozoa</taxon>
        <taxon>Holothuroidea</taxon>
        <taxon>Aspidochirotacea</taxon>
        <taxon>Aspidochirotida</taxon>
        <taxon>Holothuriidae</taxon>
        <taxon>Holothuria</taxon>
    </lineage>
</organism>
<accession>A0A9Q1H9B7</accession>
<dbReference type="Proteomes" id="UP001152320">
    <property type="component" value="Chromosome 8"/>
</dbReference>
<feature type="transmembrane region" description="Helical" evidence="1">
    <location>
        <begin position="172"/>
        <end position="191"/>
    </location>
</feature>
<evidence type="ECO:0000313" key="2">
    <source>
        <dbReference type="EMBL" id="KAJ8037288.1"/>
    </source>
</evidence>
<feature type="transmembrane region" description="Helical" evidence="1">
    <location>
        <begin position="203"/>
        <end position="223"/>
    </location>
</feature>
<comment type="caution">
    <text evidence="2">The sequence shown here is derived from an EMBL/GenBank/DDBJ whole genome shotgun (WGS) entry which is preliminary data.</text>
</comment>
<sequence>MDSESSDDDSNIGSEQTENIQLLSSTEWRQDHVIDQLPENDNTTCQVPRNKIPHIVWMVMKVACVFYHQNVSGNRKCFRCRICEYKERPSLSERDLIRFMSQTYAVGGSYEFPDKEFSSYDRFCDFRDRLERTDNTPRCQSCESLWWNYDGVVEKYDDETIGVTWWNHSGSWLFSIIVVFGTLCIFLYDLLSYLKLHWGDETQILHVMSYGAFILNLVLYPALNLCSKITSRAEGNTPHAAWTTALNARFILKRLQFVGFYKNGIPGKPLLLLCYTLPPVLATYRGFTYQHYMVGGLTTRAFISVICGGIAMWIWANFQYIIYLTRYSFQRQFVLIKLFLETHKVCLDDSRQILGDAIHDFNSFRKFIDIYMAIFIPVNTWAITSQVTWQYLFQMNLCDGETNEEISKITLRSNILSWSVVFYITILCLWAVGGLDVSTIHDQFRVSLMTSQRSSEIFWEKIVQSVDGLSTASPGGVSMTMIFSVISFFMALKLGQDQSVSTFTSLPKCNFSGLTTTAFPVTSVT</sequence>
<feature type="transmembrane region" description="Helical" evidence="1">
    <location>
        <begin position="475"/>
        <end position="492"/>
    </location>
</feature>
<protein>
    <submittedName>
        <fullName evidence="2">Uncharacterized protein</fullName>
    </submittedName>
</protein>
<dbReference type="OrthoDB" id="10042460at2759"/>
<dbReference type="AlphaFoldDB" id="A0A9Q1H9B7"/>
<keyword evidence="1" id="KW-1133">Transmembrane helix</keyword>
<feature type="transmembrane region" description="Helical" evidence="1">
    <location>
        <begin position="415"/>
        <end position="433"/>
    </location>
</feature>
<evidence type="ECO:0000313" key="3">
    <source>
        <dbReference type="Proteomes" id="UP001152320"/>
    </source>
</evidence>